<evidence type="ECO:0000313" key="3">
    <source>
        <dbReference type="Proteomes" id="UP001204142"/>
    </source>
</evidence>
<dbReference type="InterPro" id="IPR001036">
    <property type="entry name" value="Acrflvin-R"/>
</dbReference>
<dbReference type="Gene3D" id="3.30.70.1430">
    <property type="entry name" value="Multidrug efflux transporter AcrB pore domain"/>
    <property type="match status" value="2"/>
</dbReference>
<name>A0ABT1WCE6_9BURK</name>
<keyword evidence="1" id="KW-0812">Transmembrane</keyword>
<dbReference type="Gene3D" id="3.30.70.1440">
    <property type="entry name" value="Multidrug efflux transporter AcrB pore domain"/>
    <property type="match status" value="1"/>
</dbReference>
<dbReference type="PRINTS" id="PR00702">
    <property type="entry name" value="ACRIFLAVINRP"/>
</dbReference>
<evidence type="ECO:0000313" key="2">
    <source>
        <dbReference type="EMBL" id="MCQ8895185.1"/>
    </source>
</evidence>
<dbReference type="Proteomes" id="UP001204142">
    <property type="component" value="Unassembled WGS sequence"/>
</dbReference>
<feature type="transmembrane region" description="Helical" evidence="1">
    <location>
        <begin position="956"/>
        <end position="975"/>
    </location>
</feature>
<dbReference type="EMBL" id="JANIGO010000001">
    <property type="protein sequence ID" value="MCQ8895185.1"/>
    <property type="molecule type" value="Genomic_DNA"/>
</dbReference>
<dbReference type="SUPFAM" id="SSF82866">
    <property type="entry name" value="Multidrug efflux transporter AcrB transmembrane domain"/>
    <property type="match status" value="2"/>
</dbReference>
<dbReference type="Gene3D" id="1.20.1640.10">
    <property type="entry name" value="Multidrug efflux transporter AcrB transmembrane domain"/>
    <property type="match status" value="2"/>
</dbReference>
<gene>
    <name evidence="2" type="ORF">NQT62_01880</name>
</gene>
<feature type="transmembrane region" description="Helical" evidence="1">
    <location>
        <begin position="12"/>
        <end position="30"/>
    </location>
</feature>
<dbReference type="Pfam" id="PF00873">
    <property type="entry name" value="ACR_tran"/>
    <property type="match status" value="1"/>
</dbReference>
<feature type="transmembrane region" description="Helical" evidence="1">
    <location>
        <begin position="432"/>
        <end position="454"/>
    </location>
</feature>
<dbReference type="SUPFAM" id="SSF82714">
    <property type="entry name" value="Multidrug efflux transporter AcrB TolC docking domain, DN and DC subdomains"/>
    <property type="match status" value="2"/>
</dbReference>
<dbReference type="InterPro" id="IPR027463">
    <property type="entry name" value="AcrB_DN_DC_subdom"/>
</dbReference>
<accession>A0ABT1WCE6</accession>
<protein>
    <submittedName>
        <fullName evidence="2">Efflux RND transporter permease subunit</fullName>
    </submittedName>
</protein>
<dbReference type="Gene3D" id="3.30.2090.10">
    <property type="entry name" value="Multidrug efflux transporter AcrB TolC docking domain, DN and DC subdomains"/>
    <property type="match status" value="2"/>
</dbReference>
<dbReference type="Gene3D" id="3.30.70.1320">
    <property type="entry name" value="Multidrug efflux transporter AcrB pore domain like"/>
    <property type="match status" value="1"/>
</dbReference>
<feature type="transmembrane region" description="Helical" evidence="1">
    <location>
        <begin position="855"/>
        <end position="873"/>
    </location>
</feature>
<feature type="transmembrane region" description="Helical" evidence="1">
    <location>
        <begin position="339"/>
        <end position="357"/>
    </location>
</feature>
<evidence type="ECO:0000256" key="1">
    <source>
        <dbReference type="SAM" id="Phobius"/>
    </source>
</evidence>
<feature type="transmembrane region" description="Helical" evidence="1">
    <location>
        <begin position="987"/>
        <end position="1013"/>
    </location>
</feature>
<sequence length="1031" mass="112402">MWFTRISIHNPVMATMAMAALLVVGLFAYYRLPIDQYPDLNFPVVVVTAKYPGASPEIVEAELTRPLETAINTLSGLKTLTSRSYEGTSVIIAEFDLLTNSAAAAQDVREKVALVRPALRDEISEPVITRFNPDDFPIASVLIEPVKANTTLRETTLLADQVIKKRIENVRGVGAANLVGGATRQLLIELDPVALDRLSITPQEVMQVLSRDNQTLPLGRLKTTTTEAVVELNARLDSANDFNNLIVTIRNGRQVRLGELGRIRDGEKTIESLALVNGKPVVSVDVLKAQDANSVDVVDDLKEALTDIEKELHGEVKLSLTRDQSKPIRNSLLDVRNTLIEGALLTVVIVFLFLGSWRSTVITGLTLPISLIGTFSVLYAMGFTINLLTLLAMSICVGLLIDDAIVVRENIVRHLQMGKDHKEAALEGTREIGLAVLATTFSIVAVFLPVGFMGGIIGQFFHQFGITVACAVLLSMFVSFTLDPMLSSVWYDPQAHGQGYTGRMGRLLNAFQNLMLRLEQGYVRLLKWGLRWPKTVIAIALASFFASFGLLKFVGVEFTPQPDNSELSVSFHTPEGSPLELTQRKALQVEAMVRQHPEVTTVYTTINTGFASGKNYATVFVKLVPRNQRKITVAKLSTILRTELKSIAGVAVTQVGQQVNVSSGKPVQVSVLGPELSVLEKLSGQIQTLMEADPRLVDLESSLKPTKPTVRVNVDRARAADFGIDVSSINATIEPLMSGKTVSTWRAPNEENYDVVVQLPEAGRQSIEQLARLPLRGNTSQTVRLGDIAHLEPGFAAAQINRKYLTREVLLTANVQGAAAGTVSQALQTKIAQLNLPPGYRISYGGSTKDIKDTLGFALQALILAIVFIYLILASQFASFVQPLVIMMSLPLSLIGVILALLVFGSTLNIFSIIGFVMLMGLVTKNAILLVDFVNQALRQGTALRDALIQAAETRLRPILMTTLAMVFGMLPLALAQGEGSEQRSPMAHAVIGGVITSTLLTLLVVPVLIWLLENAKARRLQKKRLRESRV</sequence>
<keyword evidence="3" id="KW-1185">Reference proteome</keyword>
<comment type="caution">
    <text evidence="2">The sequence shown here is derived from an EMBL/GenBank/DDBJ whole genome shotgun (WGS) entry which is preliminary data.</text>
</comment>
<organism evidence="2 3">
    <name type="scientific">Limnobacter humi</name>
    <dbReference type="NCBI Taxonomy" id="1778671"/>
    <lineage>
        <taxon>Bacteria</taxon>
        <taxon>Pseudomonadati</taxon>
        <taxon>Pseudomonadota</taxon>
        <taxon>Betaproteobacteria</taxon>
        <taxon>Burkholderiales</taxon>
        <taxon>Burkholderiaceae</taxon>
        <taxon>Limnobacter</taxon>
    </lineage>
</organism>
<feature type="transmembrane region" description="Helical" evidence="1">
    <location>
        <begin position="377"/>
        <end position="401"/>
    </location>
</feature>
<feature type="transmembrane region" description="Helical" evidence="1">
    <location>
        <begin position="460"/>
        <end position="482"/>
    </location>
</feature>
<proteinExistence type="predicted"/>
<keyword evidence="1" id="KW-0472">Membrane</keyword>
<reference evidence="2 3" key="1">
    <citation type="submission" date="2022-07" db="EMBL/GenBank/DDBJ databases">
        <authorList>
            <person name="Xamxidin M."/>
            <person name="Wu M."/>
        </authorList>
    </citation>
    <scope>NUCLEOTIDE SEQUENCE [LARGE SCALE GENOMIC DNA]</scope>
    <source>
        <strain evidence="2 3">NBRC 111650</strain>
    </source>
</reference>
<dbReference type="PANTHER" id="PTHR32063">
    <property type="match status" value="1"/>
</dbReference>
<dbReference type="SUPFAM" id="SSF82693">
    <property type="entry name" value="Multidrug efflux transporter AcrB pore domain, PN1, PN2, PC1 and PC2 subdomains"/>
    <property type="match status" value="3"/>
</dbReference>
<dbReference type="RefSeq" id="WP_256762858.1">
    <property type="nucleotide sequence ID" value="NZ_JANIGO010000001.1"/>
</dbReference>
<keyword evidence="1" id="KW-1133">Transmembrane helix</keyword>
<dbReference type="PANTHER" id="PTHR32063:SF0">
    <property type="entry name" value="SWARMING MOTILITY PROTEIN SWRC"/>
    <property type="match status" value="1"/>
</dbReference>